<comment type="caution">
    <text evidence="1">The sequence shown here is derived from an EMBL/GenBank/DDBJ whole genome shotgun (WGS) entry which is preliminary data.</text>
</comment>
<protein>
    <submittedName>
        <fullName evidence="1">Uncharacterized protein</fullName>
    </submittedName>
</protein>
<dbReference type="EMBL" id="OFSP01000037">
    <property type="protein sequence ID" value="SOY63829.1"/>
    <property type="molecule type" value="Genomic_DNA"/>
</dbReference>
<evidence type="ECO:0000313" key="1">
    <source>
        <dbReference type="EMBL" id="SOY63829.1"/>
    </source>
</evidence>
<proteinExistence type="predicted"/>
<gene>
    <name evidence="1" type="ORF">CBM2589_A70002</name>
</gene>
<organism evidence="1">
    <name type="scientific">Cupriavidus taiwanensis</name>
    <dbReference type="NCBI Taxonomy" id="164546"/>
    <lineage>
        <taxon>Bacteria</taxon>
        <taxon>Pseudomonadati</taxon>
        <taxon>Pseudomonadota</taxon>
        <taxon>Betaproteobacteria</taxon>
        <taxon>Burkholderiales</taxon>
        <taxon>Burkholderiaceae</taxon>
        <taxon>Cupriavidus</taxon>
    </lineage>
</organism>
<dbReference type="Proteomes" id="UP000256297">
    <property type="component" value="Chromosome CBM2589_a"/>
</dbReference>
<accession>A0A375C6M5</accession>
<reference evidence="1" key="1">
    <citation type="submission" date="2018-01" db="EMBL/GenBank/DDBJ databases">
        <authorList>
            <person name="Clerissi C."/>
        </authorList>
    </citation>
    <scope>NUCLEOTIDE SEQUENCE</scope>
    <source>
        <strain evidence="1">Cupriavidus taiwanensis STM 3521</strain>
    </source>
</reference>
<sequence length="57" mass="6096">MSERQKSKQKNASPKRLAKAVLAVPVVVTCGQEFGGSTLLALPGGAWRSRSDGRTRL</sequence>
<name>A0A375C6M5_9BURK</name>
<dbReference type="AlphaFoldDB" id="A0A375C6M5"/>